<protein>
    <submittedName>
        <fullName evidence="2">Type II toxin-antitoxin system RelE/ParE family toxin</fullName>
    </submittedName>
</protein>
<dbReference type="Proteomes" id="UP001501352">
    <property type="component" value="Unassembled WGS sequence"/>
</dbReference>
<reference evidence="2 3" key="1">
    <citation type="journal article" date="2019" name="Int. J. Syst. Evol. Microbiol.">
        <title>The Global Catalogue of Microorganisms (GCM) 10K type strain sequencing project: providing services to taxonomists for standard genome sequencing and annotation.</title>
        <authorList>
            <consortium name="The Broad Institute Genomics Platform"/>
            <consortium name="The Broad Institute Genome Sequencing Center for Infectious Disease"/>
            <person name="Wu L."/>
            <person name="Ma J."/>
        </authorList>
    </citation>
    <scope>NUCLEOTIDE SEQUENCE [LARGE SCALE GENOMIC DNA]</scope>
    <source>
        <strain evidence="2 3">JCM 12928</strain>
    </source>
</reference>
<evidence type="ECO:0000313" key="3">
    <source>
        <dbReference type="Proteomes" id="UP001501352"/>
    </source>
</evidence>
<keyword evidence="1" id="KW-1277">Toxin-antitoxin system</keyword>
<dbReference type="InterPro" id="IPR007712">
    <property type="entry name" value="RelE/ParE_toxin"/>
</dbReference>
<accession>A0ABN1H3G7</accession>
<dbReference type="InterPro" id="IPR035093">
    <property type="entry name" value="RelE/ParE_toxin_dom_sf"/>
</dbReference>
<sequence>MPKPRLSRAAEEDLIRIYADSARMFGLSRTERYFDGFEQALSFIGDNPLAARERFEINPPVRVHLYLSHIIIYIFGGRQIDVLRVRHGSEDWQD</sequence>
<comment type="caution">
    <text evidence="2">The sequence shown here is derived from an EMBL/GenBank/DDBJ whole genome shotgun (WGS) entry which is preliminary data.</text>
</comment>
<keyword evidence="3" id="KW-1185">Reference proteome</keyword>
<proteinExistence type="predicted"/>
<evidence type="ECO:0000313" key="2">
    <source>
        <dbReference type="EMBL" id="GAA0627940.1"/>
    </source>
</evidence>
<name>A0ABN1H3G7_9CAUL</name>
<evidence type="ECO:0000256" key="1">
    <source>
        <dbReference type="ARBA" id="ARBA00022649"/>
    </source>
</evidence>
<organism evidence="2 3">
    <name type="scientific">Brevundimonas kwangchunensis</name>
    <dbReference type="NCBI Taxonomy" id="322163"/>
    <lineage>
        <taxon>Bacteria</taxon>
        <taxon>Pseudomonadati</taxon>
        <taxon>Pseudomonadota</taxon>
        <taxon>Alphaproteobacteria</taxon>
        <taxon>Caulobacterales</taxon>
        <taxon>Caulobacteraceae</taxon>
        <taxon>Brevundimonas</taxon>
    </lineage>
</organism>
<dbReference type="EMBL" id="BAAAGA010000006">
    <property type="protein sequence ID" value="GAA0627940.1"/>
    <property type="molecule type" value="Genomic_DNA"/>
</dbReference>
<gene>
    <name evidence="2" type="ORF">GCM10009422_26280</name>
</gene>
<dbReference type="Gene3D" id="3.30.2310.20">
    <property type="entry name" value="RelE-like"/>
    <property type="match status" value="1"/>
</dbReference>
<dbReference type="Pfam" id="PF05016">
    <property type="entry name" value="ParE_toxin"/>
    <property type="match status" value="1"/>
</dbReference>